<dbReference type="GO" id="GO:0006355">
    <property type="term" value="P:regulation of DNA-templated transcription"/>
    <property type="evidence" value="ECO:0007669"/>
    <property type="project" value="InterPro"/>
</dbReference>
<name>A0A7K3LXG1_9ACTN</name>
<feature type="region of interest" description="Disordered" evidence="1">
    <location>
        <begin position="51"/>
        <end position="78"/>
    </location>
</feature>
<evidence type="ECO:0000256" key="1">
    <source>
        <dbReference type="SAM" id="MobiDB-lite"/>
    </source>
</evidence>
<sequence length="78" mass="8965">MATSITIRDVPDETRDELAARAARSGRSLQEYVRLQLVELTRRPDAETLLSRVRSRKQRTGSQLSAEAILERRDADRR</sequence>
<proteinExistence type="predicted"/>
<dbReference type="Proteomes" id="UP000460435">
    <property type="component" value="Unassembled WGS sequence"/>
</dbReference>
<dbReference type="SUPFAM" id="SSF47598">
    <property type="entry name" value="Ribbon-helix-helix"/>
    <property type="match status" value="1"/>
</dbReference>
<feature type="domain" description="Antitoxin FitA-like ribbon-helix-helix" evidence="2">
    <location>
        <begin position="4"/>
        <end position="37"/>
    </location>
</feature>
<evidence type="ECO:0000313" key="4">
    <source>
        <dbReference type="Proteomes" id="UP000460435"/>
    </source>
</evidence>
<gene>
    <name evidence="3" type="ORF">F7O44_01090</name>
</gene>
<evidence type="ECO:0000313" key="3">
    <source>
        <dbReference type="EMBL" id="NDL55660.1"/>
    </source>
</evidence>
<dbReference type="AlphaFoldDB" id="A0A7K3LXG1"/>
<organism evidence="3 4">
    <name type="scientific">Phytoactinopolyspora mesophila</name>
    <dbReference type="NCBI Taxonomy" id="2650750"/>
    <lineage>
        <taxon>Bacteria</taxon>
        <taxon>Bacillati</taxon>
        <taxon>Actinomycetota</taxon>
        <taxon>Actinomycetes</taxon>
        <taxon>Jiangellales</taxon>
        <taxon>Jiangellaceae</taxon>
        <taxon>Phytoactinopolyspora</taxon>
    </lineage>
</organism>
<dbReference type="InterPro" id="IPR053853">
    <property type="entry name" value="FitA-like_RHH"/>
</dbReference>
<keyword evidence="4" id="KW-1185">Reference proteome</keyword>
<dbReference type="InterPro" id="IPR010985">
    <property type="entry name" value="Ribbon_hlx_hlx"/>
</dbReference>
<dbReference type="EMBL" id="WLZY01000001">
    <property type="protein sequence ID" value="NDL55660.1"/>
    <property type="molecule type" value="Genomic_DNA"/>
</dbReference>
<accession>A0A7K3LXG1</accession>
<comment type="caution">
    <text evidence="3">The sequence shown here is derived from an EMBL/GenBank/DDBJ whole genome shotgun (WGS) entry which is preliminary data.</text>
</comment>
<evidence type="ECO:0000259" key="2">
    <source>
        <dbReference type="Pfam" id="PF22513"/>
    </source>
</evidence>
<dbReference type="Pfam" id="PF22513">
    <property type="entry name" value="FitA-like_RHH"/>
    <property type="match status" value="1"/>
</dbReference>
<feature type="compositionally biased region" description="Basic and acidic residues" evidence="1">
    <location>
        <begin position="69"/>
        <end position="78"/>
    </location>
</feature>
<reference evidence="3 4" key="1">
    <citation type="submission" date="2019-11" db="EMBL/GenBank/DDBJ databases">
        <authorList>
            <person name="Li X.-J."/>
            <person name="Feng X.-M."/>
        </authorList>
    </citation>
    <scope>NUCLEOTIDE SEQUENCE [LARGE SCALE GENOMIC DNA]</scope>
    <source>
        <strain evidence="3 4">XMNu-373</strain>
    </source>
</reference>
<protein>
    <recommendedName>
        <fullName evidence="2">Antitoxin FitA-like ribbon-helix-helix domain-containing protein</fullName>
    </recommendedName>
</protein>
<dbReference type="RefSeq" id="WP_162448350.1">
    <property type="nucleotide sequence ID" value="NZ_WLZY01000001.1"/>
</dbReference>